<dbReference type="Proteomes" id="UP001244552">
    <property type="component" value="Unassembled WGS sequence"/>
</dbReference>
<sequence>MTGPAALTAASRPHQPTDPGAPGTATALAWLLDRIGQAVLLVDAGACLHFANRVAVDILHAGHGLRLRNGIVEATSLAETRLLHQAVASCAADAVRKAPDHGLPLVCGRAGSAEPSPLLSVCVVPLPSALRGTGHGGPVASLFIADPARTERPSVAQLQASFGLTLAESALALEILAGDGLRAVAGRLGISQTTARTHLGHVFEKTGTKRQAELVRLLLAVRLP</sequence>
<feature type="region of interest" description="Disordered" evidence="1">
    <location>
        <begin position="1"/>
        <end position="22"/>
    </location>
</feature>
<dbReference type="SUPFAM" id="SSF46894">
    <property type="entry name" value="C-terminal effector domain of the bipartite response regulators"/>
    <property type="match status" value="1"/>
</dbReference>
<dbReference type="InterPro" id="IPR036388">
    <property type="entry name" value="WH-like_DNA-bd_sf"/>
</dbReference>
<keyword evidence="3" id="KW-0238">DNA-binding</keyword>
<evidence type="ECO:0000256" key="1">
    <source>
        <dbReference type="SAM" id="MobiDB-lite"/>
    </source>
</evidence>
<dbReference type="EMBL" id="JAUSVU010000018">
    <property type="protein sequence ID" value="MDQ0535517.1"/>
    <property type="molecule type" value="Genomic_DNA"/>
</dbReference>
<name>A0ABU0MPW1_9PROT</name>
<organism evidence="3 4">
    <name type="scientific">Azospirillum picis</name>
    <dbReference type="NCBI Taxonomy" id="488438"/>
    <lineage>
        <taxon>Bacteria</taxon>
        <taxon>Pseudomonadati</taxon>
        <taxon>Pseudomonadota</taxon>
        <taxon>Alphaproteobacteria</taxon>
        <taxon>Rhodospirillales</taxon>
        <taxon>Azospirillaceae</taxon>
        <taxon>Azospirillum</taxon>
    </lineage>
</organism>
<accession>A0ABU0MPW1</accession>
<dbReference type="InterPro" id="IPR016032">
    <property type="entry name" value="Sig_transdc_resp-reg_C-effctor"/>
</dbReference>
<gene>
    <name evidence="3" type="ORF">QO018_004399</name>
</gene>
<keyword evidence="4" id="KW-1185">Reference proteome</keyword>
<evidence type="ECO:0000259" key="2">
    <source>
        <dbReference type="SMART" id="SM00421"/>
    </source>
</evidence>
<protein>
    <submittedName>
        <fullName evidence="3">DNA-binding CsgD family transcriptional regulator</fullName>
    </submittedName>
</protein>
<dbReference type="SMART" id="SM00421">
    <property type="entry name" value="HTH_LUXR"/>
    <property type="match status" value="1"/>
</dbReference>
<comment type="caution">
    <text evidence="3">The sequence shown here is derived from an EMBL/GenBank/DDBJ whole genome shotgun (WGS) entry which is preliminary data.</text>
</comment>
<feature type="domain" description="HTH luxR-type" evidence="2">
    <location>
        <begin position="161"/>
        <end position="218"/>
    </location>
</feature>
<evidence type="ECO:0000313" key="3">
    <source>
        <dbReference type="EMBL" id="MDQ0535517.1"/>
    </source>
</evidence>
<proteinExistence type="predicted"/>
<dbReference type="InterPro" id="IPR000792">
    <property type="entry name" value="Tscrpt_reg_LuxR_C"/>
</dbReference>
<reference evidence="3 4" key="1">
    <citation type="submission" date="2023-07" db="EMBL/GenBank/DDBJ databases">
        <title>Genomic Encyclopedia of Type Strains, Phase IV (KMG-IV): sequencing the most valuable type-strain genomes for metagenomic binning, comparative biology and taxonomic classification.</title>
        <authorList>
            <person name="Goeker M."/>
        </authorList>
    </citation>
    <scope>NUCLEOTIDE SEQUENCE [LARGE SCALE GENOMIC DNA]</scope>
    <source>
        <strain evidence="3 4">DSM 19922</strain>
    </source>
</reference>
<dbReference type="Gene3D" id="1.10.10.10">
    <property type="entry name" value="Winged helix-like DNA-binding domain superfamily/Winged helix DNA-binding domain"/>
    <property type="match status" value="1"/>
</dbReference>
<dbReference type="RefSeq" id="WP_209986207.1">
    <property type="nucleotide sequence ID" value="NZ_JAGINO010000018.1"/>
</dbReference>
<dbReference type="GO" id="GO:0003677">
    <property type="term" value="F:DNA binding"/>
    <property type="evidence" value="ECO:0007669"/>
    <property type="project" value="UniProtKB-KW"/>
</dbReference>
<evidence type="ECO:0000313" key="4">
    <source>
        <dbReference type="Proteomes" id="UP001244552"/>
    </source>
</evidence>